<evidence type="ECO:0000313" key="2">
    <source>
        <dbReference type="Proteomes" id="UP001156666"/>
    </source>
</evidence>
<name>A0AA37WCX7_9BACT</name>
<reference evidence="1" key="1">
    <citation type="journal article" date="2014" name="Int. J. Syst. Evol. Microbiol.">
        <title>Complete genome sequence of Corynebacterium casei LMG S-19264T (=DSM 44701T), isolated from a smear-ripened cheese.</title>
        <authorList>
            <consortium name="US DOE Joint Genome Institute (JGI-PGF)"/>
            <person name="Walter F."/>
            <person name="Albersmeier A."/>
            <person name="Kalinowski J."/>
            <person name="Ruckert C."/>
        </authorList>
    </citation>
    <scope>NUCLEOTIDE SEQUENCE</scope>
    <source>
        <strain evidence="1">NBRC 108769</strain>
    </source>
</reference>
<dbReference type="InterPro" id="IPR014917">
    <property type="entry name" value="DUF1800"/>
</dbReference>
<dbReference type="AlphaFoldDB" id="A0AA37WCX7"/>
<dbReference type="Proteomes" id="UP001156666">
    <property type="component" value="Unassembled WGS sequence"/>
</dbReference>
<sequence length="569" mass="66104">MNPDNINPKRDAFLDKMRKKFNVKDPILNFTTASTRNPEKPTFDPKKMSLDNYQGPWEKEQITHLIRRLKFGLTKQDLTDFSAMTMEEAVDTLLTEGPQHDPPVNDYNDGGEINDPDVEFGKTWVNKVGPTDYDGERLMSLKRYWLDNILNQGHSITEKMLLFWHNHLVTQWWGVFYGKASYDYLELLRKFHMGDIKELVKQMTIDVSMLYYLNGASSYKDAPDENYARELQELFTIGKGPNANYTEGDVRMAAKVLTGWTVTWPGRAFAYEEWRHDETDKQFSEFYGNRVIAGRGGQEGKEELDDLIDMIFDNNECALFLCRKIYSFFVYPEIDADVEEKIIVPLANLLRESNYVVKPVLDKLFKSEHFYDLNVKGSVIKDPVNHLLGLWRTLDPPVPSNFSALDKAEMKTAMIWSMHNIGMQIGDPPNVAGWQAYYQAPNFDKGWITTNTITGRGLHTDSLVYWGFWNPKEPIPADFIKFAETLDSPEDPNQLIDQITLLLFGLDINEASKGRLKSVLLSGQSEDYYWTNAWFEYQNNPTEDSRRIIEDRLKWMMQRVLQYAEYQLM</sequence>
<protein>
    <recommendedName>
        <fullName evidence="3">DUF1800 domain-containing protein</fullName>
    </recommendedName>
</protein>
<reference evidence="1" key="2">
    <citation type="submission" date="2023-01" db="EMBL/GenBank/DDBJ databases">
        <title>Draft genome sequence of Portibacter lacus strain NBRC 108769.</title>
        <authorList>
            <person name="Sun Q."/>
            <person name="Mori K."/>
        </authorList>
    </citation>
    <scope>NUCLEOTIDE SEQUENCE</scope>
    <source>
        <strain evidence="1">NBRC 108769</strain>
    </source>
</reference>
<dbReference type="Pfam" id="PF08811">
    <property type="entry name" value="DUF1800"/>
    <property type="match status" value="1"/>
</dbReference>
<dbReference type="EMBL" id="BSOH01000010">
    <property type="protein sequence ID" value="GLR17201.1"/>
    <property type="molecule type" value="Genomic_DNA"/>
</dbReference>
<organism evidence="1 2">
    <name type="scientific">Portibacter lacus</name>
    <dbReference type="NCBI Taxonomy" id="1099794"/>
    <lineage>
        <taxon>Bacteria</taxon>
        <taxon>Pseudomonadati</taxon>
        <taxon>Bacteroidota</taxon>
        <taxon>Saprospiria</taxon>
        <taxon>Saprospirales</taxon>
        <taxon>Haliscomenobacteraceae</taxon>
        <taxon>Portibacter</taxon>
    </lineage>
</organism>
<evidence type="ECO:0008006" key="3">
    <source>
        <dbReference type="Google" id="ProtNLM"/>
    </source>
</evidence>
<evidence type="ECO:0000313" key="1">
    <source>
        <dbReference type="EMBL" id="GLR17201.1"/>
    </source>
</evidence>
<accession>A0AA37WCX7</accession>
<gene>
    <name evidence="1" type="ORF">GCM10007940_18160</name>
</gene>
<keyword evidence="2" id="KW-1185">Reference proteome</keyword>
<comment type="caution">
    <text evidence="1">The sequence shown here is derived from an EMBL/GenBank/DDBJ whole genome shotgun (WGS) entry which is preliminary data.</text>
</comment>
<proteinExistence type="predicted"/>
<dbReference type="RefSeq" id="WP_235293923.1">
    <property type="nucleotide sequence ID" value="NZ_BSOH01000010.1"/>
</dbReference>